<keyword evidence="1" id="KW-0251">Elongation factor</keyword>
<evidence type="ECO:0000313" key="2">
    <source>
        <dbReference type="Proteomes" id="UP000222542"/>
    </source>
</evidence>
<dbReference type="PANTHER" id="PTHR23155">
    <property type="entry name" value="DISEASE RESISTANCE PROTEIN RP"/>
    <property type="match status" value="1"/>
</dbReference>
<dbReference type="GO" id="GO:0006952">
    <property type="term" value="P:defense response"/>
    <property type="evidence" value="ECO:0007669"/>
    <property type="project" value="InterPro"/>
</dbReference>
<dbReference type="InterPro" id="IPR036282">
    <property type="entry name" value="Glutathione-S-Trfase_C_sf"/>
</dbReference>
<dbReference type="InterPro" id="IPR036388">
    <property type="entry name" value="WH-like_DNA-bd_sf"/>
</dbReference>
<organism evidence="1 2">
    <name type="scientific">Capsicum annuum</name>
    <name type="common">Capsicum pepper</name>
    <dbReference type="NCBI Taxonomy" id="4072"/>
    <lineage>
        <taxon>Eukaryota</taxon>
        <taxon>Viridiplantae</taxon>
        <taxon>Streptophyta</taxon>
        <taxon>Embryophyta</taxon>
        <taxon>Tracheophyta</taxon>
        <taxon>Spermatophyta</taxon>
        <taxon>Magnoliopsida</taxon>
        <taxon>eudicotyledons</taxon>
        <taxon>Gunneridae</taxon>
        <taxon>Pentapetalae</taxon>
        <taxon>asterids</taxon>
        <taxon>lamiids</taxon>
        <taxon>Solanales</taxon>
        <taxon>Solanaceae</taxon>
        <taxon>Solanoideae</taxon>
        <taxon>Capsiceae</taxon>
        <taxon>Capsicum</taxon>
    </lineage>
</organism>
<dbReference type="GO" id="GO:0006414">
    <property type="term" value="P:translational elongation"/>
    <property type="evidence" value="ECO:0000318"/>
    <property type="project" value="GO_Central"/>
</dbReference>
<dbReference type="Proteomes" id="UP000222542">
    <property type="component" value="Unassembled WGS sequence"/>
</dbReference>
<accession>A0A2G2Z1L9</accession>
<keyword evidence="2" id="KW-1185">Reference proteome</keyword>
<reference evidence="1 2" key="2">
    <citation type="journal article" date="2017" name="Genome Biol.">
        <title>New reference genome sequences of hot pepper reveal the massive evolution of plant disease-resistance genes by retroduplication.</title>
        <authorList>
            <person name="Kim S."/>
            <person name="Park J."/>
            <person name="Yeom S.I."/>
            <person name="Kim Y.M."/>
            <person name="Seo E."/>
            <person name="Kim K.T."/>
            <person name="Kim M.S."/>
            <person name="Lee J.M."/>
            <person name="Cheong K."/>
            <person name="Shin H.S."/>
            <person name="Kim S.B."/>
            <person name="Han K."/>
            <person name="Lee J."/>
            <person name="Park M."/>
            <person name="Lee H.A."/>
            <person name="Lee H.Y."/>
            <person name="Lee Y."/>
            <person name="Oh S."/>
            <person name="Lee J.H."/>
            <person name="Choi E."/>
            <person name="Choi E."/>
            <person name="Lee S.E."/>
            <person name="Jeon J."/>
            <person name="Kim H."/>
            <person name="Choi G."/>
            <person name="Song H."/>
            <person name="Lee J."/>
            <person name="Lee S.C."/>
            <person name="Kwon J.K."/>
            <person name="Lee H.Y."/>
            <person name="Koo N."/>
            <person name="Hong Y."/>
            <person name="Kim R.W."/>
            <person name="Kang W.H."/>
            <person name="Huh J.H."/>
            <person name="Kang B.C."/>
            <person name="Yang T.J."/>
            <person name="Lee Y.H."/>
            <person name="Bennetzen J.L."/>
            <person name="Choi D."/>
        </authorList>
    </citation>
    <scope>NUCLEOTIDE SEQUENCE [LARGE SCALE GENOMIC DNA]</scope>
    <source>
        <strain evidence="2">cv. CM334</strain>
    </source>
</reference>
<dbReference type="GO" id="GO:0005085">
    <property type="term" value="F:guanyl-nucleotide exchange factor activity"/>
    <property type="evidence" value="ECO:0000318"/>
    <property type="project" value="GO_Central"/>
</dbReference>
<reference evidence="1 2" key="1">
    <citation type="journal article" date="2014" name="Nat. Genet.">
        <title>Genome sequence of the hot pepper provides insights into the evolution of pungency in Capsicum species.</title>
        <authorList>
            <person name="Kim S."/>
            <person name="Park M."/>
            <person name="Yeom S.I."/>
            <person name="Kim Y.M."/>
            <person name="Lee J.M."/>
            <person name="Lee H.A."/>
            <person name="Seo E."/>
            <person name="Choi J."/>
            <person name="Cheong K."/>
            <person name="Kim K.T."/>
            <person name="Jung K."/>
            <person name="Lee G.W."/>
            <person name="Oh S.K."/>
            <person name="Bae C."/>
            <person name="Kim S.B."/>
            <person name="Lee H.Y."/>
            <person name="Kim S.Y."/>
            <person name="Kim M.S."/>
            <person name="Kang B.C."/>
            <person name="Jo Y.D."/>
            <person name="Yang H.B."/>
            <person name="Jeong H.J."/>
            <person name="Kang W.H."/>
            <person name="Kwon J.K."/>
            <person name="Shin C."/>
            <person name="Lim J.Y."/>
            <person name="Park J.H."/>
            <person name="Huh J.H."/>
            <person name="Kim J.S."/>
            <person name="Kim B.D."/>
            <person name="Cohen O."/>
            <person name="Paran I."/>
            <person name="Suh M.C."/>
            <person name="Lee S.B."/>
            <person name="Kim Y.K."/>
            <person name="Shin Y."/>
            <person name="Noh S.J."/>
            <person name="Park J."/>
            <person name="Seo Y.S."/>
            <person name="Kwon S.Y."/>
            <person name="Kim H.A."/>
            <person name="Park J.M."/>
            <person name="Kim H.J."/>
            <person name="Choi S.B."/>
            <person name="Bosland P.W."/>
            <person name="Reeves G."/>
            <person name="Jo S.H."/>
            <person name="Lee B.W."/>
            <person name="Cho H.T."/>
            <person name="Choi H.S."/>
            <person name="Lee M.S."/>
            <person name="Yu Y."/>
            <person name="Do Choi Y."/>
            <person name="Park B.S."/>
            <person name="van Deynze A."/>
            <person name="Ashrafi H."/>
            <person name="Hill T."/>
            <person name="Kim W.T."/>
            <person name="Pai H.S."/>
            <person name="Ahn H.K."/>
            <person name="Yeam I."/>
            <person name="Giovannoni J.J."/>
            <person name="Rose J.K."/>
            <person name="Sorensen I."/>
            <person name="Lee S.J."/>
            <person name="Kim R.W."/>
            <person name="Choi I.Y."/>
            <person name="Choi B.S."/>
            <person name="Lim J.S."/>
            <person name="Lee Y.H."/>
            <person name="Choi D."/>
        </authorList>
    </citation>
    <scope>NUCLEOTIDE SEQUENCE [LARGE SCALE GENOMIC DNA]</scope>
    <source>
        <strain evidence="2">cv. CM334</strain>
    </source>
</reference>
<gene>
    <name evidence="1" type="ORF">T459_19395</name>
</gene>
<dbReference type="EMBL" id="AYRZ02000007">
    <property type="protein sequence ID" value="PHT75873.1"/>
    <property type="molecule type" value="Genomic_DNA"/>
</dbReference>
<dbReference type="SUPFAM" id="SSF47616">
    <property type="entry name" value="GST C-terminal domain-like"/>
    <property type="match status" value="1"/>
</dbReference>
<dbReference type="PANTHER" id="PTHR23155:SF1185">
    <property type="entry name" value="DISEASE RESISTANCE RPP8-LIKE PROTEIN 3-RELATED"/>
    <property type="match status" value="1"/>
</dbReference>
<dbReference type="GO" id="GO:0003746">
    <property type="term" value="F:translation elongation factor activity"/>
    <property type="evidence" value="ECO:0007669"/>
    <property type="project" value="UniProtKB-KW"/>
</dbReference>
<dbReference type="STRING" id="4072.A0A2G2Z1L9"/>
<keyword evidence="1" id="KW-0648">Protein biosynthesis</keyword>
<comment type="caution">
    <text evidence="1">The sequence shown here is derived from an EMBL/GenBank/DDBJ whole genome shotgun (WGS) entry which is preliminary data.</text>
</comment>
<dbReference type="Gene3D" id="1.10.10.10">
    <property type="entry name" value="Winged helix-like DNA-binding domain superfamily/Winged helix DNA-binding domain"/>
    <property type="match status" value="1"/>
</dbReference>
<name>A0A2G2Z1L9_CAPAN</name>
<evidence type="ECO:0000313" key="1">
    <source>
        <dbReference type="EMBL" id="PHT75873.1"/>
    </source>
</evidence>
<sequence length="163" mass="18299">MSGESFKYDGGIHSVLALSYYDLPYQYKPCFLYLDNFLEDQKISARRLYQLWAAEGILSLKAFSNLHTKSGVKSVNDHLSRKTYVSGDQLTKDDIKVYGEILELPSSDIYPNASKWYQAITAKLASSFPRKVVGVRFRSQVAPAIATPAKEAASLPMIMMMIT</sequence>
<proteinExistence type="predicted"/>
<dbReference type="AlphaFoldDB" id="A0A2G2Z1L9"/>
<dbReference type="Gramene" id="PHT75873">
    <property type="protein sequence ID" value="PHT75873"/>
    <property type="gene ID" value="T459_19395"/>
</dbReference>
<dbReference type="GO" id="GO:0005829">
    <property type="term" value="C:cytosol"/>
    <property type="evidence" value="ECO:0000318"/>
    <property type="project" value="GO_Central"/>
</dbReference>
<dbReference type="InterPro" id="IPR044974">
    <property type="entry name" value="Disease_R_plants"/>
</dbReference>
<dbReference type="GO" id="GO:0005524">
    <property type="term" value="F:ATP binding"/>
    <property type="evidence" value="ECO:0007669"/>
    <property type="project" value="UniProtKB-KW"/>
</dbReference>
<protein>
    <submittedName>
        <fullName evidence="1">Elongation factor 1-beta 1</fullName>
    </submittedName>
</protein>